<dbReference type="InterPro" id="IPR043128">
    <property type="entry name" value="Rev_trsase/Diguanyl_cyclase"/>
</dbReference>
<accession>A0A1G7P6C5</accession>
<sequence length="467" mass="51438">MTARILVVDDIPANVKLLEAKLSAEYYDVLTADSGPKALEIAAEQAPDIILLDVMMPEMDGFEVCERLKADPATAHIPVVMVTALSETQDRVRGLEAGADDFLSKPVNDTALFARVRSLARLKMMLDELRVRQATHGQLGTGDVYTEEDDSPASILVVETSTMTAERTCGHLREEGHNVTHVADPAKALKAGRETGFDLIIVGIDLDGEDGLRLCSQFRTQEETRHVPLLLVLDDMDMQRLAKGLDLGVTDYVVKPIDRGELLARTRTQIRRRRYHERLRSRIQRSVSMAFTDSLTGLYNRRYLTTHLDRKLMDIATSGKPVSVAIFDVDNFKDVNDTHGHNVGDEVLKTLASIVSDNLRSVDLVARYGGEEFVVVMPETRGDQAQEVAERLRRCVAEHTFHPPQMDEPLPVTISIGVAATTDPDEMAEDVLGRADEALYAAKESGRNRVCSADATSSETADTDAAG</sequence>
<dbReference type="SUPFAM" id="SSF52172">
    <property type="entry name" value="CheY-like"/>
    <property type="match status" value="2"/>
</dbReference>
<evidence type="ECO:0000256" key="4">
    <source>
        <dbReference type="SAM" id="MobiDB-lite"/>
    </source>
</evidence>
<name>A0A1G7P6C5_9PROT</name>
<dbReference type="InterPro" id="IPR000160">
    <property type="entry name" value="GGDEF_dom"/>
</dbReference>
<dbReference type="SUPFAM" id="SSF55073">
    <property type="entry name" value="Nucleotide cyclase"/>
    <property type="match status" value="1"/>
</dbReference>
<keyword evidence="3" id="KW-0597">Phosphoprotein</keyword>
<dbReference type="EC" id="2.7.7.65" evidence="1"/>
<evidence type="ECO:0000259" key="6">
    <source>
        <dbReference type="PROSITE" id="PS50887"/>
    </source>
</evidence>
<gene>
    <name evidence="7" type="ORF">SAMN05216241_102452</name>
</gene>
<dbReference type="Gene3D" id="3.30.70.270">
    <property type="match status" value="1"/>
</dbReference>
<keyword evidence="8" id="KW-1185">Reference proteome</keyword>
<dbReference type="PANTHER" id="PTHR45138:SF9">
    <property type="entry name" value="DIGUANYLATE CYCLASE DGCM-RELATED"/>
    <property type="match status" value="1"/>
</dbReference>
<organism evidence="7 8">
    <name type="scientific">Limimonas halophila</name>
    <dbReference type="NCBI Taxonomy" id="1082479"/>
    <lineage>
        <taxon>Bacteria</taxon>
        <taxon>Pseudomonadati</taxon>
        <taxon>Pseudomonadota</taxon>
        <taxon>Alphaproteobacteria</taxon>
        <taxon>Rhodospirillales</taxon>
        <taxon>Rhodovibrionaceae</taxon>
        <taxon>Limimonas</taxon>
    </lineage>
</organism>
<dbReference type="GO" id="GO:1902201">
    <property type="term" value="P:negative regulation of bacterial-type flagellum-dependent cell motility"/>
    <property type="evidence" value="ECO:0007669"/>
    <property type="project" value="TreeGrafter"/>
</dbReference>
<dbReference type="CDD" id="cd17538">
    <property type="entry name" value="REC_D1_PleD-like"/>
    <property type="match status" value="1"/>
</dbReference>
<feature type="compositionally biased region" description="Low complexity" evidence="4">
    <location>
        <begin position="452"/>
        <end position="467"/>
    </location>
</feature>
<dbReference type="NCBIfam" id="TIGR00254">
    <property type="entry name" value="GGDEF"/>
    <property type="match status" value="1"/>
</dbReference>
<dbReference type="NCBIfam" id="NF007135">
    <property type="entry name" value="PRK09581.1"/>
    <property type="match status" value="1"/>
</dbReference>
<dbReference type="GO" id="GO:0000160">
    <property type="term" value="P:phosphorelay signal transduction system"/>
    <property type="evidence" value="ECO:0007669"/>
    <property type="project" value="InterPro"/>
</dbReference>
<dbReference type="RefSeq" id="WP_090019057.1">
    <property type="nucleotide sequence ID" value="NZ_FNCE01000002.1"/>
</dbReference>
<feature type="domain" description="Response regulatory" evidence="5">
    <location>
        <begin position="4"/>
        <end position="120"/>
    </location>
</feature>
<comment type="catalytic activity">
    <reaction evidence="2">
        <text>2 GTP = 3',3'-c-di-GMP + 2 diphosphate</text>
        <dbReference type="Rhea" id="RHEA:24898"/>
        <dbReference type="ChEBI" id="CHEBI:33019"/>
        <dbReference type="ChEBI" id="CHEBI:37565"/>
        <dbReference type="ChEBI" id="CHEBI:58805"/>
        <dbReference type="EC" id="2.7.7.65"/>
    </reaction>
</comment>
<proteinExistence type="predicted"/>
<feature type="modified residue" description="4-aspartylphosphate" evidence="3">
    <location>
        <position position="53"/>
    </location>
</feature>
<dbReference type="Pfam" id="PF00072">
    <property type="entry name" value="Response_reg"/>
    <property type="match status" value="2"/>
</dbReference>
<reference evidence="7 8" key="1">
    <citation type="submission" date="2016-10" db="EMBL/GenBank/DDBJ databases">
        <authorList>
            <person name="de Groot N.N."/>
        </authorList>
    </citation>
    <scope>NUCLEOTIDE SEQUENCE [LARGE SCALE GENOMIC DNA]</scope>
    <source>
        <strain evidence="7 8">DSM 25584</strain>
    </source>
</reference>
<dbReference type="GO" id="GO:0005886">
    <property type="term" value="C:plasma membrane"/>
    <property type="evidence" value="ECO:0007669"/>
    <property type="project" value="TreeGrafter"/>
</dbReference>
<dbReference type="EMBL" id="FNCE01000002">
    <property type="protein sequence ID" value="SDF81886.1"/>
    <property type="molecule type" value="Genomic_DNA"/>
</dbReference>
<dbReference type="STRING" id="1082479.SAMN05216241_102452"/>
<dbReference type="CDD" id="cd01949">
    <property type="entry name" value="GGDEF"/>
    <property type="match status" value="1"/>
</dbReference>
<dbReference type="SMART" id="SM00448">
    <property type="entry name" value="REC"/>
    <property type="match status" value="2"/>
</dbReference>
<feature type="region of interest" description="Disordered" evidence="4">
    <location>
        <begin position="446"/>
        <end position="467"/>
    </location>
</feature>
<dbReference type="PROSITE" id="PS50110">
    <property type="entry name" value="RESPONSE_REGULATORY"/>
    <property type="match status" value="2"/>
</dbReference>
<dbReference type="Gene3D" id="3.40.50.2300">
    <property type="match status" value="2"/>
</dbReference>
<dbReference type="Pfam" id="PF00990">
    <property type="entry name" value="GGDEF"/>
    <property type="match status" value="1"/>
</dbReference>
<dbReference type="FunFam" id="3.30.70.270:FF:000001">
    <property type="entry name" value="Diguanylate cyclase domain protein"/>
    <property type="match status" value="1"/>
</dbReference>
<dbReference type="Proteomes" id="UP000199415">
    <property type="component" value="Unassembled WGS sequence"/>
</dbReference>
<dbReference type="PANTHER" id="PTHR45138">
    <property type="entry name" value="REGULATORY COMPONENTS OF SENSORY TRANSDUCTION SYSTEM"/>
    <property type="match status" value="1"/>
</dbReference>
<protein>
    <recommendedName>
        <fullName evidence="1">diguanylate cyclase</fullName>
        <ecNumber evidence="1">2.7.7.65</ecNumber>
    </recommendedName>
</protein>
<dbReference type="InterPro" id="IPR011006">
    <property type="entry name" value="CheY-like_superfamily"/>
</dbReference>
<dbReference type="GO" id="GO:0043709">
    <property type="term" value="P:cell adhesion involved in single-species biofilm formation"/>
    <property type="evidence" value="ECO:0007669"/>
    <property type="project" value="TreeGrafter"/>
</dbReference>
<evidence type="ECO:0000313" key="8">
    <source>
        <dbReference type="Proteomes" id="UP000199415"/>
    </source>
</evidence>
<dbReference type="InterPro" id="IPR029787">
    <property type="entry name" value="Nucleotide_cyclase"/>
</dbReference>
<feature type="domain" description="GGDEF" evidence="6">
    <location>
        <begin position="320"/>
        <end position="455"/>
    </location>
</feature>
<evidence type="ECO:0000256" key="2">
    <source>
        <dbReference type="ARBA" id="ARBA00034247"/>
    </source>
</evidence>
<comment type="caution">
    <text evidence="3">Lacks conserved residue(s) required for the propagation of feature annotation.</text>
</comment>
<dbReference type="FunFam" id="3.40.50.2300:FF:000574">
    <property type="entry name" value="Response regulator PleD"/>
    <property type="match status" value="1"/>
</dbReference>
<dbReference type="SMART" id="SM00267">
    <property type="entry name" value="GGDEF"/>
    <property type="match status" value="1"/>
</dbReference>
<dbReference type="PROSITE" id="PS50887">
    <property type="entry name" value="GGDEF"/>
    <property type="match status" value="1"/>
</dbReference>
<dbReference type="InterPro" id="IPR001789">
    <property type="entry name" value="Sig_transdc_resp-reg_receiver"/>
</dbReference>
<evidence type="ECO:0000256" key="1">
    <source>
        <dbReference type="ARBA" id="ARBA00012528"/>
    </source>
</evidence>
<evidence type="ECO:0000259" key="5">
    <source>
        <dbReference type="PROSITE" id="PS50110"/>
    </source>
</evidence>
<dbReference type="OrthoDB" id="9812260at2"/>
<dbReference type="AlphaFoldDB" id="A0A1G7P6C5"/>
<feature type="domain" description="Response regulatory" evidence="5">
    <location>
        <begin position="154"/>
        <end position="270"/>
    </location>
</feature>
<evidence type="ECO:0000256" key="3">
    <source>
        <dbReference type="PROSITE-ProRule" id="PRU00169"/>
    </source>
</evidence>
<evidence type="ECO:0000313" key="7">
    <source>
        <dbReference type="EMBL" id="SDF81886.1"/>
    </source>
</evidence>
<dbReference type="InterPro" id="IPR050469">
    <property type="entry name" value="Diguanylate_Cyclase"/>
</dbReference>
<dbReference type="GO" id="GO:0052621">
    <property type="term" value="F:diguanylate cyclase activity"/>
    <property type="evidence" value="ECO:0007669"/>
    <property type="project" value="UniProtKB-EC"/>
</dbReference>